<evidence type="ECO:0000313" key="1">
    <source>
        <dbReference type="EMBL" id="OGM55122.1"/>
    </source>
</evidence>
<proteinExistence type="predicted"/>
<dbReference type="Proteomes" id="UP000178603">
    <property type="component" value="Unassembled WGS sequence"/>
</dbReference>
<accession>A0A1F8ATQ7</accession>
<evidence type="ECO:0000313" key="2">
    <source>
        <dbReference type="Proteomes" id="UP000178603"/>
    </source>
</evidence>
<name>A0A1F8ATQ7_9BACT</name>
<dbReference type="AlphaFoldDB" id="A0A1F8ATQ7"/>
<comment type="caution">
    <text evidence="1">The sequence shown here is derived from an EMBL/GenBank/DDBJ whole genome shotgun (WGS) entry which is preliminary data.</text>
</comment>
<organism evidence="1 2">
    <name type="scientific">Candidatus Woesebacteria bacterium RIFCSPHIGHO2_12_FULL_41_24</name>
    <dbReference type="NCBI Taxonomy" id="1802510"/>
    <lineage>
        <taxon>Bacteria</taxon>
        <taxon>Candidatus Woeseibacteriota</taxon>
    </lineage>
</organism>
<gene>
    <name evidence="1" type="ORF">A3E44_04345</name>
</gene>
<sequence>MAETGYAGRYPVLCPFYKGKWCVQDVCSNLPAIDDAYKDAMELGVGNQAAAEIVSQIRVPISACHPLTRN</sequence>
<protein>
    <submittedName>
        <fullName evidence="1">Uncharacterized protein</fullName>
    </submittedName>
</protein>
<reference evidence="1 2" key="1">
    <citation type="journal article" date="2016" name="Nat. Commun.">
        <title>Thousands of microbial genomes shed light on interconnected biogeochemical processes in an aquifer system.</title>
        <authorList>
            <person name="Anantharaman K."/>
            <person name="Brown C.T."/>
            <person name="Hug L.A."/>
            <person name="Sharon I."/>
            <person name="Castelle C.J."/>
            <person name="Probst A.J."/>
            <person name="Thomas B.C."/>
            <person name="Singh A."/>
            <person name="Wilkins M.J."/>
            <person name="Karaoz U."/>
            <person name="Brodie E.L."/>
            <person name="Williams K.H."/>
            <person name="Hubbard S.S."/>
            <person name="Banfield J.F."/>
        </authorList>
    </citation>
    <scope>NUCLEOTIDE SEQUENCE [LARGE SCALE GENOMIC DNA]</scope>
</reference>
<dbReference type="EMBL" id="MGGW01000005">
    <property type="protein sequence ID" value="OGM55122.1"/>
    <property type="molecule type" value="Genomic_DNA"/>
</dbReference>